<evidence type="ECO:0000313" key="4">
    <source>
        <dbReference type="Proteomes" id="UP000039046"/>
    </source>
</evidence>
<evidence type="ECO:0000256" key="1">
    <source>
        <dbReference type="ARBA" id="ARBA00007637"/>
    </source>
</evidence>
<dbReference type="EMBL" id="CDHN01000001">
    <property type="protein sequence ID" value="CEJ81813.1"/>
    <property type="molecule type" value="Genomic_DNA"/>
</dbReference>
<feature type="domain" description="NAD-dependent epimerase/dehydratase" evidence="2">
    <location>
        <begin position="6"/>
        <end position="180"/>
    </location>
</feature>
<dbReference type="SUPFAM" id="SSF51735">
    <property type="entry name" value="NAD(P)-binding Rossmann-fold domains"/>
    <property type="match status" value="1"/>
</dbReference>
<reference evidence="3 4" key="1">
    <citation type="journal article" date="2015" name="Genome Announc.">
        <title>Draft Genome Sequence and Gene Annotation of the Entomopathogenic Fungus Verticillium hemipterigenum.</title>
        <authorList>
            <person name="Horn F."/>
            <person name="Habel A."/>
            <person name="Scharf D.H."/>
            <person name="Dworschak J."/>
            <person name="Brakhage A.A."/>
            <person name="Guthke R."/>
            <person name="Hertweck C."/>
            <person name="Linde J."/>
        </authorList>
    </citation>
    <scope>NUCLEOTIDE SEQUENCE [LARGE SCALE GENOMIC DNA]</scope>
</reference>
<gene>
    <name evidence="3" type="ORF">VHEMI01923</name>
</gene>
<keyword evidence="4" id="KW-1185">Reference proteome</keyword>
<protein>
    <submittedName>
        <fullName evidence="3">Putative Oxidoreductase-like protein</fullName>
    </submittedName>
</protein>
<comment type="similarity">
    <text evidence="1">Belongs to the NAD(P)-dependent epimerase/dehydratase family.</text>
</comment>
<dbReference type="Pfam" id="PF01370">
    <property type="entry name" value="Epimerase"/>
    <property type="match status" value="1"/>
</dbReference>
<dbReference type="STRING" id="1531966.A0A0A1SN66"/>
<dbReference type="PANTHER" id="PTHR43000">
    <property type="entry name" value="DTDP-D-GLUCOSE 4,6-DEHYDRATASE-RELATED"/>
    <property type="match status" value="1"/>
</dbReference>
<evidence type="ECO:0000259" key="2">
    <source>
        <dbReference type="Pfam" id="PF01370"/>
    </source>
</evidence>
<dbReference type="InterPro" id="IPR001509">
    <property type="entry name" value="Epimerase_deHydtase"/>
</dbReference>
<dbReference type="HOGENOM" id="CLU_054225_0_0_1"/>
<accession>A0A0A1SN66</accession>
<sequence length="335" mass="36713">MADYDVLVTGAAGHLGAALMLALPGLGFKPFGVDILESETTTLVGSISDREFVTKVLATSSHFKHIINAATLHKPHVDSHTKLQFIDTNISGTIVLLEEAARLGDQIQSFLFLSTTSTFGTALSPKPGNPAAWITEDVVPQPKNIYGVTKVAAEDMCFLVHKQTGLPVLVLRASRFFPEDDDDDQRRGAMGGDNLKVLELAYRRCDIEDIVSACVCGMNKAKQIGWGKYIISAPPPFVNNADTLSRLDSDAASVMKDVIPDIDTVFNKLGWKYLDRLDRVYDSSKAVRELDWKPKYTLAHVVQRLAAGQDWKSELTDKVGVKGYHATSTGVYTKR</sequence>
<proteinExistence type="inferred from homology"/>
<dbReference type="AlphaFoldDB" id="A0A0A1SN66"/>
<organism evidence="3 4">
    <name type="scientific">[Torrubiella] hemipterigena</name>
    <dbReference type="NCBI Taxonomy" id="1531966"/>
    <lineage>
        <taxon>Eukaryota</taxon>
        <taxon>Fungi</taxon>
        <taxon>Dikarya</taxon>
        <taxon>Ascomycota</taxon>
        <taxon>Pezizomycotina</taxon>
        <taxon>Sordariomycetes</taxon>
        <taxon>Hypocreomycetidae</taxon>
        <taxon>Hypocreales</taxon>
        <taxon>Clavicipitaceae</taxon>
        <taxon>Clavicipitaceae incertae sedis</taxon>
        <taxon>'Torrubiella' clade</taxon>
    </lineage>
</organism>
<dbReference type="Proteomes" id="UP000039046">
    <property type="component" value="Unassembled WGS sequence"/>
</dbReference>
<dbReference type="OrthoDB" id="202470at2759"/>
<dbReference type="CDD" id="cd08946">
    <property type="entry name" value="SDR_e"/>
    <property type="match status" value="1"/>
</dbReference>
<name>A0A0A1SN66_9HYPO</name>
<evidence type="ECO:0000313" key="3">
    <source>
        <dbReference type="EMBL" id="CEJ81813.1"/>
    </source>
</evidence>
<dbReference type="InterPro" id="IPR036291">
    <property type="entry name" value="NAD(P)-bd_dom_sf"/>
</dbReference>
<dbReference type="Gene3D" id="3.40.50.720">
    <property type="entry name" value="NAD(P)-binding Rossmann-like Domain"/>
    <property type="match status" value="1"/>
</dbReference>